<evidence type="ECO:0000313" key="1">
    <source>
        <dbReference type="EMBL" id="DAF57396.1"/>
    </source>
</evidence>
<dbReference type="Gene3D" id="3.30.1360.170">
    <property type="match status" value="1"/>
</dbReference>
<dbReference type="GO" id="GO:0050797">
    <property type="term" value="F:thymidylate synthase (FAD) activity"/>
    <property type="evidence" value="ECO:0007669"/>
    <property type="project" value="InterPro"/>
</dbReference>
<dbReference type="SUPFAM" id="SSF69796">
    <property type="entry name" value="Thymidylate synthase-complementing protein Thy1"/>
    <property type="match status" value="1"/>
</dbReference>
<reference evidence="1" key="1">
    <citation type="journal article" date="2021" name="Proc. Natl. Acad. Sci. U.S.A.">
        <title>A Catalog of Tens of Thousands of Viruses from Human Metagenomes Reveals Hidden Associations with Chronic Diseases.</title>
        <authorList>
            <person name="Tisza M.J."/>
            <person name="Buck C.B."/>
        </authorList>
    </citation>
    <scope>NUCLEOTIDE SEQUENCE</scope>
    <source>
        <strain evidence="1">CtqfO1</strain>
    </source>
</reference>
<protein>
    <submittedName>
        <fullName evidence="1">Thymidylate synthase complementing protein</fullName>
    </submittedName>
</protein>
<dbReference type="EMBL" id="BK032734">
    <property type="protein sequence ID" value="DAF57396.1"/>
    <property type="molecule type" value="Genomic_DNA"/>
</dbReference>
<proteinExistence type="predicted"/>
<dbReference type="GO" id="GO:0070402">
    <property type="term" value="F:NADPH binding"/>
    <property type="evidence" value="ECO:0007669"/>
    <property type="project" value="TreeGrafter"/>
</dbReference>
<dbReference type="PROSITE" id="PS51331">
    <property type="entry name" value="THYX"/>
    <property type="match status" value="1"/>
</dbReference>
<dbReference type="InterPro" id="IPR003669">
    <property type="entry name" value="Thymidylate_synthase_ThyX"/>
</dbReference>
<dbReference type="PANTHER" id="PTHR34934">
    <property type="entry name" value="FLAVIN-DEPENDENT THYMIDYLATE SYNTHASE"/>
    <property type="match status" value="1"/>
</dbReference>
<dbReference type="GO" id="GO:0050660">
    <property type="term" value="F:flavin adenine dinucleotide binding"/>
    <property type="evidence" value="ECO:0007669"/>
    <property type="project" value="InterPro"/>
</dbReference>
<dbReference type="Pfam" id="PF02511">
    <property type="entry name" value="Thy1"/>
    <property type="match status" value="1"/>
</dbReference>
<dbReference type="CDD" id="cd20175">
    <property type="entry name" value="ThyX"/>
    <property type="match status" value="1"/>
</dbReference>
<dbReference type="NCBIfam" id="TIGR02170">
    <property type="entry name" value="thyX"/>
    <property type="match status" value="1"/>
</dbReference>
<dbReference type="GO" id="GO:0004799">
    <property type="term" value="F:thymidylate synthase activity"/>
    <property type="evidence" value="ECO:0007669"/>
    <property type="project" value="TreeGrafter"/>
</dbReference>
<dbReference type="InterPro" id="IPR036098">
    <property type="entry name" value="Thymidylate_synthase_ThyX_sf"/>
</dbReference>
<name>A0A8S5T201_9CAUD</name>
<dbReference type="GO" id="GO:0006231">
    <property type="term" value="P:dTMP biosynthetic process"/>
    <property type="evidence" value="ECO:0007669"/>
    <property type="project" value="InterPro"/>
</dbReference>
<dbReference type="PANTHER" id="PTHR34934:SF1">
    <property type="entry name" value="FLAVIN-DEPENDENT THYMIDYLATE SYNTHASE"/>
    <property type="match status" value="1"/>
</dbReference>
<accession>A0A8S5T201</accession>
<organism evidence="1">
    <name type="scientific">Myoviridae sp. ctqfO1</name>
    <dbReference type="NCBI Taxonomy" id="2827710"/>
    <lineage>
        <taxon>Viruses</taxon>
        <taxon>Duplodnaviria</taxon>
        <taxon>Heunggongvirae</taxon>
        <taxon>Uroviricota</taxon>
        <taxon>Caudoviricetes</taxon>
    </lineage>
</organism>
<sequence length="210" mass="24197">MLKVKKSVELINPISYDEALNTVEQAARNCYQSGDKISVGSAEKIVRFLIKNRHLTPIEFAGVTIKLVIDRATMAQLTRHRLATFCIESTRYCNYNKSGEIKVIVPEGLNNHAYATWHTSMLMAETAYMKMIQEDKVSAEVARSVLPQSLATTIFMHVNFRELRHILTLRLDSHAQRDIRVVMYDLLELVHGMYPVFFEDIYKEYGEYSD</sequence>